<evidence type="ECO:0000259" key="7">
    <source>
        <dbReference type="PROSITE" id="PS50052"/>
    </source>
</evidence>
<dbReference type="InterPro" id="IPR008145">
    <property type="entry name" value="GK/Ca_channel_bsu"/>
</dbReference>
<keyword evidence="4" id="KW-0808">Transferase</keyword>
<evidence type="ECO:0000256" key="2">
    <source>
        <dbReference type="ARBA" id="ARBA00012961"/>
    </source>
</evidence>
<dbReference type="SMART" id="SM00072">
    <property type="entry name" value="GuKc"/>
    <property type="match status" value="1"/>
</dbReference>
<dbReference type="EMBL" id="DACRBY010000017">
    <property type="protein sequence ID" value="HAS8541012.1"/>
    <property type="molecule type" value="Genomic_DNA"/>
</dbReference>
<dbReference type="FunFam" id="3.30.63.10:FF:000002">
    <property type="entry name" value="Guanylate kinase 1"/>
    <property type="match status" value="1"/>
</dbReference>
<reference evidence="8" key="1">
    <citation type="journal article" date="2018" name="Genome Biol.">
        <title>SKESA: strategic k-mer extension for scrupulous assemblies.</title>
        <authorList>
            <person name="Souvorov A."/>
            <person name="Agarwala R."/>
            <person name="Lipman D.J."/>
        </authorList>
    </citation>
    <scope>NUCLEOTIDE SEQUENCE</scope>
    <source>
        <strain evidence="8">BCW_3452</strain>
    </source>
</reference>
<protein>
    <recommendedName>
        <fullName evidence="3">Guanylate kinase</fullName>
        <ecNumber evidence="2">2.7.4.8</ecNumber>
    </recommendedName>
    <alternativeName>
        <fullName evidence="6">GMP kinase</fullName>
    </alternativeName>
</protein>
<evidence type="ECO:0000256" key="4">
    <source>
        <dbReference type="ARBA" id="ARBA00022679"/>
    </source>
</evidence>
<dbReference type="EC" id="2.7.4.8" evidence="2"/>
<gene>
    <name evidence="8" type="ORF">I7730_14570</name>
</gene>
<comment type="caution">
    <text evidence="8">The sequence shown here is derived from an EMBL/GenBank/DDBJ whole genome shotgun (WGS) entry which is preliminary data.</text>
</comment>
<reference evidence="8" key="2">
    <citation type="submission" date="2019-01" db="EMBL/GenBank/DDBJ databases">
        <authorList>
            <consortium name="NCBI Pathogen Detection Project"/>
        </authorList>
    </citation>
    <scope>NUCLEOTIDE SEQUENCE</scope>
    <source>
        <strain evidence="8">BCW_3452</strain>
    </source>
</reference>
<dbReference type="SUPFAM" id="SSF52540">
    <property type="entry name" value="P-loop containing nucleoside triphosphate hydrolases"/>
    <property type="match status" value="1"/>
</dbReference>
<organism evidence="8">
    <name type="scientific">Vibrio vulnificus</name>
    <dbReference type="NCBI Taxonomy" id="672"/>
    <lineage>
        <taxon>Bacteria</taxon>
        <taxon>Pseudomonadati</taxon>
        <taxon>Pseudomonadota</taxon>
        <taxon>Gammaproteobacteria</taxon>
        <taxon>Vibrionales</taxon>
        <taxon>Vibrionaceae</taxon>
        <taxon>Vibrio</taxon>
    </lineage>
</organism>
<dbReference type="PROSITE" id="PS50052">
    <property type="entry name" value="GUANYLATE_KINASE_2"/>
    <property type="match status" value="1"/>
</dbReference>
<dbReference type="PROSITE" id="PS00856">
    <property type="entry name" value="GUANYLATE_KINASE_1"/>
    <property type="match status" value="1"/>
</dbReference>
<dbReference type="InterPro" id="IPR008144">
    <property type="entry name" value="Guanylate_kin-like_dom"/>
</dbReference>
<sequence>MITILAIAGMSGSGKSSVARILTEFYDIPEVTSTTTRSLRAGEVNGVHYHFVNVEGFQSLISDNKLIEYSQHPSTGDFYGMSVDAVKETASKSKMGFVVAVLDPNGVKSAHQFADINPDVTVISFFLESSQETCEKRIRAALTNGECPSRVKARLDRLAGESNWHTAFDYTYRVFNDDEYLKESDLALQILERAS</sequence>
<proteinExistence type="inferred from homology"/>
<evidence type="ECO:0000256" key="5">
    <source>
        <dbReference type="ARBA" id="ARBA00022777"/>
    </source>
</evidence>
<evidence type="ECO:0000256" key="6">
    <source>
        <dbReference type="ARBA" id="ARBA00030128"/>
    </source>
</evidence>
<evidence type="ECO:0000256" key="3">
    <source>
        <dbReference type="ARBA" id="ARBA00016296"/>
    </source>
</evidence>
<dbReference type="Proteomes" id="UP000863257">
    <property type="component" value="Unassembled WGS sequence"/>
</dbReference>
<accession>A0A8H9TFL9</accession>
<evidence type="ECO:0000256" key="1">
    <source>
        <dbReference type="ARBA" id="ARBA00005790"/>
    </source>
</evidence>
<evidence type="ECO:0000313" key="8">
    <source>
        <dbReference type="EMBL" id="HAS8541012.1"/>
    </source>
</evidence>
<dbReference type="InterPro" id="IPR027417">
    <property type="entry name" value="P-loop_NTPase"/>
</dbReference>
<feature type="domain" description="Guanylate kinase-like" evidence="7">
    <location>
        <begin position="2"/>
        <end position="189"/>
    </location>
</feature>
<dbReference type="PANTHER" id="PTHR23117:SF13">
    <property type="entry name" value="GUANYLATE KINASE"/>
    <property type="match status" value="1"/>
</dbReference>
<name>A0A8H9TFL9_VIBVL</name>
<dbReference type="AlphaFoldDB" id="A0A8H9TFL9"/>
<dbReference type="Gene3D" id="3.40.50.300">
    <property type="entry name" value="P-loop containing nucleotide triphosphate hydrolases"/>
    <property type="match status" value="1"/>
</dbReference>
<dbReference type="Pfam" id="PF00625">
    <property type="entry name" value="Guanylate_kin"/>
    <property type="match status" value="1"/>
</dbReference>
<dbReference type="InterPro" id="IPR020590">
    <property type="entry name" value="Guanylate_kinase_CS"/>
</dbReference>
<dbReference type="GO" id="GO:0005829">
    <property type="term" value="C:cytosol"/>
    <property type="evidence" value="ECO:0007669"/>
    <property type="project" value="TreeGrafter"/>
</dbReference>
<dbReference type="PANTHER" id="PTHR23117">
    <property type="entry name" value="GUANYLATE KINASE-RELATED"/>
    <property type="match status" value="1"/>
</dbReference>
<comment type="similarity">
    <text evidence="1">Belongs to the guanylate kinase family.</text>
</comment>
<dbReference type="GO" id="GO:0004385">
    <property type="term" value="F:GMP kinase activity"/>
    <property type="evidence" value="ECO:0007669"/>
    <property type="project" value="UniProtKB-EC"/>
</dbReference>
<keyword evidence="5" id="KW-0418">Kinase</keyword>